<proteinExistence type="predicted"/>
<protein>
    <recommendedName>
        <fullName evidence="3">Carbohydrate kinase PfkB domain-containing protein</fullName>
    </recommendedName>
</protein>
<organism evidence="1 2">
    <name type="scientific">Paenibacillus whitsoniae</name>
    <dbReference type="NCBI Taxonomy" id="2496558"/>
    <lineage>
        <taxon>Bacteria</taxon>
        <taxon>Bacillati</taxon>
        <taxon>Bacillota</taxon>
        <taxon>Bacilli</taxon>
        <taxon>Bacillales</taxon>
        <taxon>Paenibacillaceae</taxon>
        <taxon>Paenibacillus</taxon>
    </lineage>
</organism>
<dbReference type="AlphaFoldDB" id="A0A430J6Y7"/>
<dbReference type="SUPFAM" id="SSF53613">
    <property type="entry name" value="Ribokinase-like"/>
    <property type="match status" value="1"/>
</dbReference>
<evidence type="ECO:0008006" key="3">
    <source>
        <dbReference type="Google" id="ProtNLM"/>
    </source>
</evidence>
<sequence length="76" mass="8312">MASLESSDTRGSMEIPEVLESLPPLARLRMWDEEHLRAALRFANAAGALATTRKGAIPALATAEEIHILMQKEAVR</sequence>
<reference evidence="1 2" key="1">
    <citation type="submission" date="2018-12" db="EMBL/GenBank/DDBJ databases">
        <title>Bacillus ochoae sp. nov., Paenibacillus whitsoniae sp. nov., Paenibacillus spiritus sp. nov. Isolated from the Mars Exploration Rover during spacecraft assembly.</title>
        <authorList>
            <person name="Seuylemezian A."/>
            <person name="Vaishampayan P."/>
        </authorList>
    </citation>
    <scope>NUCLEOTIDE SEQUENCE [LARGE SCALE GENOMIC DNA]</scope>
    <source>
        <strain evidence="1 2">MER 54</strain>
    </source>
</reference>
<keyword evidence="2" id="KW-1185">Reference proteome</keyword>
<dbReference type="EMBL" id="RXHU01000092">
    <property type="protein sequence ID" value="RTE04339.1"/>
    <property type="molecule type" value="Genomic_DNA"/>
</dbReference>
<evidence type="ECO:0000313" key="1">
    <source>
        <dbReference type="EMBL" id="RTE04339.1"/>
    </source>
</evidence>
<evidence type="ECO:0000313" key="2">
    <source>
        <dbReference type="Proteomes" id="UP000276128"/>
    </source>
</evidence>
<gene>
    <name evidence="1" type="ORF">EJQ19_26640</name>
</gene>
<accession>A0A430J6Y7</accession>
<comment type="caution">
    <text evidence="1">The sequence shown here is derived from an EMBL/GenBank/DDBJ whole genome shotgun (WGS) entry which is preliminary data.</text>
</comment>
<dbReference type="Proteomes" id="UP000276128">
    <property type="component" value="Unassembled WGS sequence"/>
</dbReference>
<dbReference type="InterPro" id="IPR029056">
    <property type="entry name" value="Ribokinase-like"/>
</dbReference>
<dbReference type="Gene3D" id="3.40.1190.20">
    <property type="match status" value="1"/>
</dbReference>
<name>A0A430J6Y7_9BACL</name>